<keyword evidence="2 8" id="KW-0489">Methyltransferase</keyword>
<keyword evidence="4" id="KW-0949">S-adenosyl-L-methionine</keyword>
<gene>
    <name evidence="8" type="ORF">DVS28_a4636</name>
</gene>
<feature type="domain" description="Tetrapyrrole methylase" evidence="6">
    <location>
        <begin position="31"/>
        <end position="243"/>
    </location>
</feature>
<dbReference type="Gene3D" id="3.40.1010.10">
    <property type="entry name" value="Cobalt-precorrin-4 Transmethylase, Domain 1"/>
    <property type="match status" value="1"/>
</dbReference>
<dbReference type="NCBIfam" id="NF004790">
    <property type="entry name" value="PRK06136.1"/>
    <property type="match status" value="1"/>
</dbReference>
<evidence type="ECO:0000313" key="8">
    <source>
        <dbReference type="EMBL" id="AXV09297.1"/>
    </source>
</evidence>
<dbReference type="FunFam" id="3.40.1010.10:FF:000001">
    <property type="entry name" value="Siroheme synthase"/>
    <property type="match status" value="1"/>
</dbReference>
<keyword evidence="3 8" id="KW-0808">Transferase</keyword>
<dbReference type="FunFam" id="3.30.950.10:FF:000001">
    <property type="entry name" value="Siroheme synthase"/>
    <property type="match status" value="1"/>
</dbReference>
<dbReference type="GO" id="GO:0019354">
    <property type="term" value="P:siroheme biosynthetic process"/>
    <property type="evidence" value="ECO:0007669"/>
    <property type="project" value="InterPro"/>
</dbReference>
<dbReference type="PANTHER" id="PTHR45790">
    <property type="entry name" value="SIROHEME SYNTHASE-RELATED"/>
    <property type="match status" value="1"/>
</dbReference>
<evidence type="ECO:0000259" key="6">
    <source>
        <dbReference type="Pfam" id="PF00590"/>
    </source>
</evidence>
<proteinExistence type="predicted"/>
<dbReference type="Pfam" id="PF02602">
    <property type="entry name" value="HEM4"/>
    <property type="match status" value="1"/>
</dbReference>
<dbReference type="Gene3D" id="3.40.50.10090">
    <property type="match status" value="2"/>
</dbReference>
<dbReference type="InterPro" id="IPR000878">
    <property type="entry name" value="4pyrrol_Mease"/>
</dbReference>
<dbReference type="CDD" id="cd06578">
    <property type="entry name" value="HemD"/>
    <property type="match status" value="1"/>
</dbReference>
<sequence length="532" mass="55261">MTAEPSPATAVPTAAEAAFASLGGEPAAPGTVHLVGGGPGALGLVTTRAARLLSTATFVAYDRLSPPEALAVCREDVELVYVGKLPDRHALQQEEINALLVEKAQAGEAVVRFKGGDPFVFGRGSEEAQSCVAAGVPFEVVPGVTSSIAGPAFAGVPVTHRGLSPAFAVITGHEDPTKDDTQVDYAALARFPGTLVFLMGVGRIRRIADALIAEGKSADTPVSSVRWATTPKQEQVEGTLGTIADVIESTGFSSPAVTVIGEVAALADELGWFADRPLHGRSVVVPRTRQQASELSRRLRALGADPVEAPTIAIQPSRDPDGLLTAVERMRDGVYSWVGFTSRNGVDAVMDAIREAAGDVRWFADVQIAAVGSGTAEGLEAFGLRADLLPDSFTTRGLGMALAEAADDPERPVLLPRADIASEKLSEMLTAAGVEFHEVEAYRTVPADGLDPEVADRLRSGDVDAVALGSSSTVRNLVSLLEGRPHPDVAIVSIGPVTTATCEELGLTVAAEADPHDLDGLTDAVVRALTTP</sequence>
<dbReference type="InterPro" id="IPR014777">
    <property type="entry name" value="4pyrrole_Mease_sub1"/>
</dbReference>
<evidence type="ECO:0000256" key="1">
    <source>
        <dbReference type="ARBA" id="ARBA00012162"/>
    </source>
</evidence>
<dbReference type="PANTHER" id="PTHR45790:SF3">
    <property type="entry name" value="S-ADENOSYL-L-METHIONINE-DEPENDENT UROPORPHYRINOGEN III METHYLTRANSFERASE, CHLOROPLASTIC"/>
    <property type="match status" value="1"/>
</dbReference>
<dbReference type="GO" id="GO:0004852">
    <property type="term" value="F:uroporphyrinogen-III synthase activity"/>
    <property type="evidence" value="ECO:0007669"/>
    <property type="project" value="InterPro"/>
</dbReference>
<dbReference type="NCBIfam" id="TIGR01469">
    <property type="entry name" value="cobA_cysG_Cterm"/>
    <property type="match status" value="1"/>
</dbReference>
<dbReference type="InterPro" id="IPR014776">
    <property type="entry name" value="4pyrrole_Mease_sub2"/>
</dbReference>
<dbReference type="GO" id="GO:0032259">
    <property type="term" value="P:methylation"/>
    <property type="evidence" value="ECO:0007669"/>
    <property type="project" value="UniProtKB-KW"/>
</dbReference>
<dbReference type="GO" id="GO:0004851">
    <property type="term" value="F:uroporphyrin-III C-methyltransferase activity"/>
    <property type="evidence" value="ECO:0007669"/>
    <property type="project" value="UniProtKB-EC"/>
</dbReference>
<dbReference type="InterPro" id="IPR035996">
    <property type="entry name" value="4pyrrol_Methylase_sf"/>
</dbReference>
<dbReference type="CDD" id="cd11642">
    <property type="entry name" value="SUMT"/>
    <property type="match status" value="1"/>
</dbReference>
<evidence type="ECO:0000256" key="5">
    <source>
        <dbReference type="ARBA" id="ARBA00023244"/>
    </source>
</evidence>
<organism evidence="8 9">
    <name type="scientific">Euzebya pacifica</name>
    <dbReference type="NCBI Taxonomy" id="1608957"/>
    <lineage>
        <taxon>Bacteria</taxon>
        <taxon>Bacillati</taxon>
        <taxon>Actinomycetota</taxon>
        <taxon>Nitriliruptoria</taxon>
        <taxon>Euzebyales</taxon>
    </lineage>
</organism>
<evidence type="ECO:0000256" key="3">
    <source>
        <dbReference type="ARBA" id="ARBA00022679"/>
    </source>
</evidence>
<evidence type="ECO:0000256" key="2">
    <source>
        <dbReference type="ARBA" id="ARBA00022603"/>
    </source>
</evidence>
<reference evidence="8 9" key="1">
    <citation type="submission" date="2018-09" db="EMBL/GenBank/DDBJ databases">
        <title>Complete genome sequence of Euzebya sp. DY32-46 isolated from seawater of Pacific Ocean.</title>
        <authorList>
            <person name="Xu L."/>
            <person name="Wu Y.-H."/>
            <person name="Xu X.-W."/>
        </authorList>
    </citation>
    <scope>NUCLEOTIDE SEQUENCE [LARGE SCALE GENOMIC DNA]</scope>
    <source>
        <strain evidence="8 9">DY32-46</strain>
    </source>
</reference>
<dbReference type="Gene3D" id="3.30.950.10">
    <property type="entry name" value="Methyltransferase, Cobalt-precorrin-4 Transmethylase, Domain 2"/>
    <property type="match status" value="1"/>
</dbReference>
<dbReference type="SUPFAM" id="SSF53790">
    <property type="entry name" value="Tetrapyrrole methylase"/>
    <property type="match status" value="1"/>
</dbReference>
<dbReference type="RefSeq" id="WP_114593498.1">
    <property type="nucleotide sequence ID" value="NZ_CP031165.1"/>
</dbReference>
<dbReference type="EC" id="2.1.1.107" evidence="1"/>
<dbReference type="InterPro" id="IPR036108">
    <property type="entry name" value="4pyrrol_syn_uPrphyn_synt_sf"/>
</dbReference>
<protein>
    <recommendedName>
        <fullName evidence="1">uroporphyrinogen-III C-methyltransferase</fullName>
        <ecNumber evidence="1">2.1.1.107</ecNumber>
    </recommendedName>
</protein>
<dbReference type="Proteomes" id="UP000264006">
    <property type="component" value="Chromosome"/>
</dbReference>
<evidence type="ECO:0000313" key="9">
    <source>
        <dbReference type="Proteomes" id="UP000264006"/>
    </source>
</evidence>
<dbReference type="SUPFAM" id="SSF69618">
    <property type="entry name" value="HemD-like"/>
    <property type="match status" value="1"/>
</dbReference>
<dbReference type="KEGG" id="euz:DVS28_a4636"/>
<dbReference type="EMBL" id="CP031165">
    <property type="protein sequence ID" value="AXV09297.1"/>
    <property type="molecule type" value="Genomic_DNA"/>
</dbReference>
<name>A0A346Y4A0_9ACTN</name>
<dbReference type="Pfam" id="PF00590">
    <property type="entry name" value="TP_methylase"/>
    <property type="match status" value="1"/>
</dbReference>
<accession>A0A346Y4A0</accession>
<dbReference type="InterPro" id="IPR003754">
    <property type="entry name" value="4pyrrol_synth_uPrphyn_synth"/>
</dbReference>
<dbReference type="AlphaFoldDB" id="A0A346Y4A0"/>
<keyword evidence="9" id="KW-1185">Reference proteome</keyword>
<evidence type="ECO:0000259" key="7">
    <source>
        <dbReference type="Pfam" id="PF02602"/>
    </source>
</evidence>
<keyword evidence="5" id="KW-0627">Porphyrin biosynthesis</keyword>
<dbReference type="InterPro" id="IPR050161">
    <property type="entry name" value="Siro_Cobalamin_biosynth"/>
</dbReference>
<dbReference type="OrthoDB" id="9815856at2"/>
<dbReference type="InterPro" id="IPR006366">
    <property type="entry name" value="CobA/CysG_C"/>
</dbReference>
<feature type="domain" description="Tetrapyrrole biosynthesis uroporphyrinogen III synthase" evidence="7">
    <location>
        <begin position="293"/>
        <end position="522"/>
    </location>
</feature>
<evidence type="ECO:0000256" key="4">
    <source>
        <dbReference type="ARBA" id="ARBA00022691"/>
    </source>
</evidence>